<evidence type="ECO:0000313" key="3">
    <source>
        <dbReference type="EMBL" id="RAI02071.1"/>
    </source>
</evidence>
<sequence>MTETAVAATPSGETNTLRGVAFMVAAAIIFAAQDGLSKALAEQHSALFVTMWRYWAFGAVCLVMLWRKGFRTGLASGQPRLQIVRGVLLALEICVAITAFALLGLAPTHAIFAFMPLLVVALSGPVLGEQVGWRRWTAVGIGMIGMMLIIRPGSRAVTPELGIAIVGMVMFAAYQLMTRRVARTDAAMTSFCYTGLFGALTMTLIGPWFWSWMTPWEVVMLIILCMTGMGGHYLLIKAFEAAEASAIQPFTYLQTVFASAIGVAIFGEVVSPWTILGGAIVVSAGLFAFWRERVRAKAARGL</sequence>
<dbReference type="GO" id="GO:0016020">
    <property type="term" value="C:membrane"/>
    <property type="evidence" value="ECO:0007669"/>
    <property type="project" value="InterPro"/>
</dbReference>
<feature type="transmembrane region" description="Helical" evidence="1">
    <location>
        <begin position="133"/>
        <end position="150"/>
    </location>
</feature>
<dbReference type="Pfam" id="PF00892">
    <property type="entry name" value="EamA"/>
    <property type="match status" value="2"/>
</dbReference>
<evidence type="ECO:0000259" key="2">
    <source>
        <dbReference type="Pfam" id="PF00892"/>
    </source>
</evidence>
<dbReference type="Proteomes" id="UP000249590">
    <property type="component" value="Unassembled WGS sequence"/>
</dbReference>
<dbReference type="EMBL" id="QHHQ01000002">
    <property type="protein sequence ID" value="RAI02071.1"/>
    <property type="molecule type" value="Genomic_DNA"/>
</dbReference>
<feature type="transmembrane region" description="Helical" evidence="1">
    <location>
        <begin position="111"/>
        <end position="128"/>
    </location>
</feature>
<protein>
    <submittedName>
        <fullName evidence="3">EamA family transporter</fullName>
    </submittedName>
</protein>
<keyword evidence="1" id="KW-0472">Membrane</keyword>
<dbReference type="InterPro" id="IPR037185">
    <property type="entry name" value="EmrE-like"/>
</dbReference>
<reference evidence="3 4" key="1">
    <citation type="submission" date="2018-05" db="EMBL/GenBank/DDBJ databases">
        <title>Acuticoccus sediminis sp. nov., isolated from deep-sea sediment of Indian Ocean.</title>
        <authorList>
            <person name="Liu X."/>
            <person name="Lai Q."/>
            <person name="Du Y."/>
            <person name="Sun F."/>
            <person name="Zhang X."/>
            <person name="Wang S."/>
            <person name="Shao Z."/>
        </authorList>
    </citation>
    <scope>NUCLEOTIDE SEQUENCE [LARGE SCALE GENOMIC DNA]</scope>
    <source>
        <strain evidence="3 4">PTG4-2</strain>
    </source>
</reference>
<feature type="transmembrane region" description="Helical" evidence="1">
    <location>
        <begin position="216"/>
        <end position="235"/>
    </location>
</feature>
<feature type="transmembrane region" description="Helical" evidence="1">
    <location>
        <begin position="186"/>
        <end position="210"/>
    </location>
</feature>
<dbReference type="PANTHER" id="PTHR22911:SF103">
    <property type="entry name" value="BLR2811 PROTEIN"/>
    <property type="match status" value="1"/>
</dbReference>
<dbReference type="PANTHER" id="PTHR22911">
    <property type="entry name" value="ACYL-MALONYL CONDENSING ENZYME-RELATED"/>
    <property type="match status" value="1"/>
</dbReference>
<keyword evidence="1" id="KW-0812">Transmembrane</keyword>
<comment type="caution">
    <text evidence="3">The sequence shown here is derived from an EMBL/GenBank/DDBJ whole genome shotgun (WGS) entry which is preliminary data.</text>
</comment>
<accession>A0A8B2NT12</accession>
<feature type="transmembrane region" description="Helical" evidence="1">
    <location>
        <begin position="87"/>
        <end position="105"/>
    </location>
</feature>
<name>A0A8B2NT12_9HYPH</name>
<feature type="domain" description="EamA" evidence="2">
    <location>
        <begin position="18"/>
        <end position="150"/>
    </location>
</feature>
<dbReference type="RefSeq" id="WP_111345379.1">
    <property type="nucleotide sequence ID" value="NZ_QHHQ01000002.1"/>
</dbReference>
<dbReference type="InterPro" id="IPR000620">
    <property type="entry name" value="EamA_dom"/>
</dbReference>
<dbReference type="SUPFAM" id="SSF103481">
    <property type="entry name" value="Multidrug resistance efflux transporter EmrE"/>
    <property type="match status" value="2"/>
</dbReference>
<feature type="transmembrane region" description="Helical" evidence="1">
    <location>
        <begin position="273"/>
        <end position="290"/>
    </location>
</feature>
<organism evidence="3 4">
    <name type="scientific">Acuticoccus sediminis</name>
    <dbReference type="NCBI Taxonomy" id="2184697"/>
    <lineage>
        <taxon>Bacteria</taxon>
        <taxon>Pseudomonadati</taxon>
        <taxon>Pseudomonadota</taxon>
        <taxon>Alphaproteobacteria</taxon>
        <taxon>Hyphomicrobiales</taxon>
        <taxon>Amorphaceae</taxon>
        <taxon>Acuticoccus</taxon>
    </lineage>
</organism>
<keyword evidence="1" id="KW-1133">Transmembrane helix</keyword>
<feature type="transmembrane region" description="Helical" evidence="1">
    <location>
        <begin position="156"/>
        <end position="174"/>
    </location>
</feature>
<dbReference type="OrthoDB" id="9807937at2"/>
<proteinExistence type="predicted"/>
<feature type="domain" description="EamA" evidence="2">
    <location>
        <begin position="163"/>
        <end position="286"/>
    </location>
</feature>
<keyword evidence="4" id="KW-1185">Reference proteome</keyword>
<evidence type="ECO:0000256" key="1">
    <source>
        <dbReference type="SAM" id="Phobius"/>
    </source>
</evidence>
<evidence type="ECO:0000313" key="4">
    <source>
        <dbReference type="Proteomes" id="UP000249590"/>
    </source>
</evidence>
<feature type="transmembrane region" description="Helical" evidence="1">
    <location>
        <begin position="45"/>
        <end position="66"/>
    </location>
</feature>
<dbReference type="AlphaFoldDB" id="A0A8B2NT12"/>
<feature type="transmembrane region" description="Helical" evidence="1">
    <location>
        <begin position="16"/>
        <end position="33"/>
    </location>
</feature>
<feature type="transmembrane region" description="Helical" evidence="1">
    <location>
        <begin position="247"/>
        <end position="267"/>
    </location>
</feature>
<gene>
    <name evidence="3" type="ORF">DLJ53_11895</name>
</gene>